<dbReference type="AlphaFoldDB" id="A0AAP3E7W6"/>
<comment type="subcellular location">
    <subcellularLocation>
        <location evidence="5">Cell membrane</location>
        <topology evidence="5">Multi-pass membrane protein</topology>
    </subcellularLocation>
    <subcellularLocation>
        <location evidence="1">Membrane</location>
        <topology evidence="1">Multi-pass membrane protein</topology>
    </subcellularLocation>
</comment>
<gene>
    <name evidence="9" type="primary">pstC</name>
    <name evidence="9" type="ORF">OB919_20525</name>
</gene>
<feature type="compositionally biased region" description="Polar residues" evidence="7">
    <location>
        <begin position="1"/>
        <end position="11"/>
    </location>
</feature>
<evidence type="ECO:0000256" key="4">
    <source>
        <dbReference type="ARBA" id="ARBA00023136"/>
    </source>
</evidence>
<feature type="domain" description="ABC transmembrane type-1" evidence="8">
    <location>
        <begin position="103"/>
        <end position="351"/>
    </location>
</feature>
<feature type="transmembrane region" description="Helical" evidence="5">
    <location>
        <begin position="149"/>
        <end position="176"/>
    </location>
</feature>
<comment type="function">
    <text evidence="6">Part of the binding-protein-dependent transport system for phosphate; probably responsible for the translocation of the substrate across the membrane.</text>
</comment>
<dbReference type="Proteomes" id="UP001321047">
    <property type="component" value="Unassembled WGS sequence"/>
</dbReference>
<dbReference type="GO" id="GO:0005315">
    <property type="term" value="F:phosphate transmembrane transporter activity"/>
    <property type="evidence" value="ECO:0007669"/>
    <property type="project" value="InterPro"/>
</dbReference>
<comment type="caution">
    <text evidence="6">Lacks conserved residue(s) required for the propagation of feature annotation.</text>
</comment>
<keyword evidence="5" id="KW-0813">Transport</keyword>
<evidence type="ECO:0000313" key="10">
    <source>
        <dbReference type="Proteomes" id="UP001321047"/>
    </source>
</evidence>
<feature type="transmembrane region" description="Helical" evidence="5">
    <location>
        <begin position="263"/>
        <end position="284"/>
    </location>
</feature>
<dbReference type="PANTHER" id="PTHR42727">
    <property type="entry name" value="PHOSPHATE TRANSPORT SYSTEM PERMEASE PROTEIN"/>
    <property type="match status" value="1"/>
</dbReference>
<keyword evidence="6" id="KW-0592">Phosphate transport</keyword>
<dbReference type="Pfam" id="PF00528">
    <property type="entry name" value="BPD_transp_1"/>
    <property type="match status" value="1"/>
</dbReference>
<dbReference type="Gene3D" id="1.10.3720.10">
    <property type="entry name" value="MetI-like"/>
    <property type="match status" value="1"/>
</dbReference>
<dbReference type="GO" id="GO:0006817">
    <property type="term" value="P:phosphate ion transport"/>
    <property type="evidence" value="ECO:0007669"/>
    <property type="project" value="UniProtKB-KW"/>
</dbReference>
<keyword evidence="4 5" id="KW-0472">Membrane</keyword>
<keyword evidence="2 5" id="KW-0812">Transmembrane</keyword>
<organism evidence="9 10">
    <name type="scientific">Natronosalvus hydrolyticus</name>
    <dbReference type="NCBI Taxonomy" id="2979988"/>
    <lineage>
        <taxon>Archaea</taxon>
        <taxon>Methanobacteriati</taxon>
        <taxon>Methanobacteriota</taxon>
        <taxon>Stenosarchaea group</taxon>
        <taxon>Halobacteria</taxon>
        <taxon>Halobacteriales</taxon>
        <taxon>Natrialbaceae</taxon>
        <taxon>Natronosalvus</taxon>
    </lineage>
</organism>
<comment type="caution">
    <text evidence="9">The sequence shown here is derived from an EMBL/GenBank/DDBJ whole genome shotgun (WGS) entry which is preliminary data.</text>
</comment>
<dbReference type="NCBIfam" id="TIGR02138">
    <property type="entry name" value="phosphate_pstC"/>
    <property type="match status" value="1"/>
</dbReference>
<name>A0AAP3E7W6_9EURY</name>
<dbReference type="SUPFAM" id="SSF161098">
    <property type="entry name" value="MetI-like"/>
    <property type="match status" value="1"/>
</dbReference>
<evidence type="ECO:0000256" key="5">
    <source>
        <dbReference type="RuleBase" id="RU363032"/>
    </source>
</evidence>
<dbReference type="PANTHER" id="PTHR42727:SF1">
    <property type="entry name" value="PHOSPHATE TRANSPORT SYSTEM PERMEASE"/>
    <property type="match status" value="1"/>
</dbReference>
<evidence type="ECO:0000256" key="2">
    <source>
        <dbReference type="ARBA" id="ARBA00022692"/>
    </source>
</evidence>
<feature type="transmembrane region" description="Helical" evidence="5">
    <location>
        <begin position="32"/>
        <end position="52"/>
    </location>
</feature>
<evidence type="ECO:0000256" key="3">
    <source>
        <dbReference type="ARBA" id="ARBA00022989"/>
    </source>
</evidence>
<evidence type="ECO:0000313" key="9">
    <source>
        <dbReference type="EMBL" id="MCU4754333.1"/>
    </source>
</evidence>
<comment type="similarity">
    <text evidence="6">Belongs to the binding-protein-dependent transport system permease family. CysTW subfamily.</text>
</comment>
<evidence type="ECO:0000259" key="8">
    <source>
        <dbReference type="PROSITE" id="PS50928"/>
    </source>
</evidence>
<dbReference type="InterPro" id="IPR000515">
    <property type="entry name" value="MetI-like"/>
</dbReference>
<keyword evidence="10" id="KW-1185">Reference proteome</keyword>
<sequence>MGTETPTQTGAEITGGGAAAGDNAANRRARRILFGCAAITVLTTLAIFFVLLDNAASYFFGAKFTEMTRGASFEQTVTFTEFFTGQRWAPDHARPAHGILPIVFGTLAITVGAAFVAIPIGTATAIYLSEYASPGIRSKLKPMLEILAGIPTIVYGYFAIAFINPVLLSGLAAYVLNPLGNGLLQVGSALPGTMGDSLTSIATSMIGINVGRYSLLSGILVVGIMTIPMVSSISEDAMSAVPDDLRNGAYALGATKFNVSTRIVLPASISGVFASYILAVSRAIGETMAVTLAAGFNANITTNPFDEIMTMTAYMVSMARGTSAVGTVEYQSLFAVGLVLFVMTLVMNLLNDAFKRRFQEEYQ</sequence>
<dbReference type="GO" id="GO:0005886">
    <property type="term" value="C:plasma membrane"/>
    <property type="evidence" value="ECO:0007669"/>
    <property type="project" value="UniProtKB-SubCell"/>
</dbReference>
<dbReference type="InterPro" id="IPR011864">
    <property type="entry name" value="Phosphate_PstC"/>
</dbReference>
<dbReference type="CDD" id="cd06261">
    <property type="entry name" value="TM_PBP2"/>
    <property type="match status" value="1"/>
</dbReference>
<evidence type="ECO:0000256" key="7">
    <source>
        <dbReference type="SAM" id="MobiDB-lite"/>
    </source>
</evidence>
<feature type="region of interest" description="Disordered" evidence="7">
    <location>
        <begin position="1"/>
        <end position="21"/>
    </location>
</feature>
<keyword evidence="3 5" id="KW-1133">Transmembrane helix</keyword>
<dbReference type="RefSeq" id="WP_342810633.1">
    <property type="nucleotide sequence ID" value="NZ_JAOPJZ010000038.1"/>
</dbReference>
<feature type="transmembrane region" description="Helical" evidence="5">
    <location>
        <begin position="330"/>
        <end position="350"/>
    </location>
</feature>
<evidence type="ECO:0000256" key="6">
    <source>
        <dbReference type="RuleBase" id="RU363054"/>
    </source>
</evidence>
<proteinExistence type="inferred from homology"/>
<protein>
    <recommendedName>
        <fullName evidence="6">Phosphate transport system permease protein</fullName>
    </recommendedName>
</protein>
<keyword evidence="6" id="KW-1003">Cell membrane</keyword>
<evidence type="ECO:0000256" key="1">
    <source>
        <dbReference type="ARBA" id="ARBA00004141"/>
    </source>
</evidence>
<dbReference type="EMBL" id="JAOPJZ010000038">
    <property type="protein sequence ID" value="MCU4754333.1"/>
    <property type="molecule type" value="Genomic_DNA"/>
</dbReference>
<dbReference type="InterPro" id="IPR035906">
    <property type="entry name" value="MetI-like_sf"/>
</dbReference>
<accession>A0AAP3E7W6</accession>
<dbReference type="PROSITE" id="PS50928">
    <property type="entry name" value="ABC_TM1"/>
    <property type="match status" value="1"/>
</dbReference>
<reference evidence="9 10" key="1">
    <citation type="submission" date="2022-09" db="EMBL/GenBank/DDBJ databases">
        <title>Enrichment on poylsaccharides allowed isolation of novel metabolic and taxonomic groups of Haloarchaea.</title>
        <authorList>
            <person name="Sorokin D.Y."/>
            <person name="Elcheninov A.G."/>
            <person name="Khizhniak T.V."/>
            <person name="Kolganova T.V."/>
            <person name="Kublanov I.V."/>
        </authorList>
    </citation>
    <scope>NUCLEOTIDE SEQUENCE [LARGE SCALE GENOMIC DNA]</scope>
    <source>
        <strain evidence="9 10">AArc-curdl1</strain>
    </source>
</reference>
<feature type="transmembrane region" description="Helical" evidence="5">
    <location>
        <begin position="99"/>
        <end position="128"/>
    </location>
</feature>